<accession>A0A5D0TX47</accession>
<reference evidence="9 10" key="1">
    <citation type="submission" date="2019-08" db="EMBL/GenBank/DDBJ databases">
        <title>Actinomadura sp. nov. CYP1-5 isolated from mountain soil.</title>
        <authorList>
            <person name="Songsumanus A."/>
            <person name="Kuncharoen N."/>
            <person name="Kudo T."/>
            <person name="Yuki M."/>
            <person name="Igarashi Y."/>
            <person name="Tanasupawat S."/>
        </authorList>
    </citation>
    <scope>NUCLEOTIDE SEQUENCE [LARGE SCALE GENOMIC DNA]</scope>
    <source>
        <strain evidence="9 10">GKU157</strain>
    </source>
</reference>
<evidence type="ECO:0000256" key="7">
    <source>
        <dbReference type="SAM" id="MobiDB-lite"/>
    </source>
</evidence>
<feature type="region of interest" description="Disordered" evidence="7">
    <location>
        <begin position="254"/>
        <end position="297"/>
    </location>
</feature>
<keyword evidence="3" id="KW-0597">Phosphoprotein</keyword>
<organism evidence="9 10">
    <name type="scientific">Actinomadura syzygii</name>
    <dbReference type="NCBI Taxonomy" id="1427538"/>
    <lineage>
        <taxon>Bacteria</taxon>
        <taxon>Bacillati</taxon>
        <taxon>Actinomycetota</taxon>
        <taxon>Actinomycetes</taxon>
        <taxon>Streptosporangiales</taxon>
        <taxon>Thermomonosporaceae</taxon>
        <taxon>Actinomadura</taxon>
    </lineage>
</organism>
<evidence type="ECO:0000256" key="5">
    <source>
        <dbReference type="ARBA" id="ARBA00022777"/>
    </source>
</evidence>
<feature type="region of interest" description="Disordered" evidence="7">
    <location>
        <begin position="1"/>
        <end position="45"/>
    </location>
</feature>
<feature type="compositionally biased region" description="Pro residues" evidence="7">
    <location>
        <begin position="256"/>
        <end position="270"/>
    </location>
</feature>
<protein>
    <recommendedName>
        <fullName evidence="2">histidine kinase</fullName>
        <ecNumber evidence="2">2.7.13.3</ecNumber>
    </recommendedName>
</protein>
<dbReference type="GO" id="GO:0000160">
    <property type="term" value="P:phosphorelay signal transduction system"/>
    <property type="evidence" value="ECO:0007669"/>
    <property type="project" value="UniProtKB-KW"/>
</dbReference>
<name>A0A5D0TX47_9ACTN</name>
<keyword evidence="5" id="KW-0418">Kinase</keyword>
<keyword evidence="10" id="KW-1185">Reference proteome</keyword>
<dbReference type="PROSITE" id="PS50109">
    <property type="entry name" value="HIS_KIN"/>
    <property type="match status" value="1"/>
</dbReference>
<dbReference type="Proteomes" id="UP000322634">
    <property type="component" value="Unassembled WGS sequence"/>
</dbReference>
<evidence type="ECO:0000313" key="9">
    <source>
        <dbReference type="EMBL" id="TYC09926.1"/>
    </source>
</evidence>
<feature type="domain" description="Histidine kinase" evidence="8">
    <location>
        <begin position="50"/>
        <end position="258"/>
    </location>
</feature>
<dbReference type="GO" id="GO:0004673">
    <property type="term" value="F:protein histidine kinase activity"/>
    <property type="evidence" value="ECO:0007669"/>
    <property type="project" value="UniProtKB-EC"/>
</dbReference>
<dbReference type="Pfam" id="PF02518">
    <property type="entry name" value="HATPase_c"/>
    <property type="match status" value="1"/>
</dbReference>
<evidence type="ECO:0000259" key="8">
    <source>
        <dbReference type="PROSITE" id="PS50109"/>
    </source>
</evidence>
<dbReference type="OrthoDB" id="3474644at2"/>
<dbReference type="InterPro" id="IPR003594">
    <property type="entry name" value="HATPase_dom"/>
</dbReference>
<dbReference type="EC" id="2.7.13.3" evidence="2"/>
<dbReference type="PANTHER" id="PTHR44936:SF9">
    <property type="entry name" value="SENSOR PROTEIN CREC"/>
    <property type="match status" value="1"/>
</dbReference>
<evidence type="ECO:0000256" key="2">
    <source>
        <dbReference type="ARBA" id="ARBA00012438"/>
    </source>
</evidence>
<dbReference type="InterPro" id="IPR050980">
    <property type="entry name" value="2C_sensor_his_kinase"/>
</dbReference>
<dbReference type="InterPro" id="IPR005467">
    <property type="entry name" value="His_kinase_dom"/>
</dbReference>
<feature type="compositionally biased region" description="Basic and acidic residues" evidence="7">
    <location>
        <begin position="288"/>
        <end position="297"/>
    </location>
</feature>
<gene>
    <name evidence="9" type="ORF">FXF65_32980</name>
</gene>
<comment type="catalytic activity">
    <reaction evidence="1">
        <text>ATP + protein L-histidine = ADP + protein N-phospho-L-histidine.</text>
        <dbReference type="EC" id="2.7.13.3"/>
    </reaction>
</comment>
<dbReference type="EMBL" id="VSFF01000013">
    <property type="protein sequence ID" value="TYC09926.1"/>
    <property type="molecule type" value="Genomic_DNA"/>
</dbReference>
<evidence type="ECO:0000256" key="3">
    <source>
        <dbReference type="ARBA" id="ARBA00022553"/>
    </source>
</evidence>
<dbReference type="AlphaFoldDB" id="A0A5D0TX47"/>
<evidence type="ECO:0000256" key="4">
    <source>
        <dbReference type="ARBA" id="ARBA00022679"/>
    </source>
</evidence>
<evidence type="ECO:0000256" key="6">
    <source>
        <dbReference type="ARBA" id="ARBA00023012"/>
    </source>
</evidence>
<evidence type="ECO:0000313" key="10">
    <source>
        <dbReference type="Proteomes" id="UP000322634"/>
    </source>
</evidence>
<comment type="caution">
    <text evidence="9">The sequence shown here is derived from an EMBL/GenBank/DDBJ whole genome shotgun (WGS) entry which is preliminary data.</text>
</comment>
<dbReference type="SUPFAM" id="SSF55874">
    <property type="entry name" value="ATPase domain of HSP90 chaperone/DNA topoisomerase II/histidine kinase"/>
    <property type="match status" value="1"/>
</dbReference>
<keyword evidence="4" id="KW-0808">Transferase</keyword>
<proteinExistence type="predicted"/>
<evidence type="ECO:0000256" key="1">
    <source>
        <dbReference type="ARBA" id="ARBA00000085"/>
    </source>
</evidence>
<dbReference type="InterPro" id="IPR036890">
    <property type="entry name" value="HATPase_C_sf"/>
</dbReference>
<dbReference type="SMART" id="SM00387">
    <property type="entry name" value="HATPase_c"/>
    <property type="match status" value="1"/>
</dbReference>
<keyword evidence="6" id="KW-0902">Two-component regulatory system</keyword>
<sequence length="297" mass="31494">MDMGRSRSSPADGRVGVGTLPAGPGPGGHDRPHDGPPPAGGGGHLLWRRRLRHDIRHELGTIIMLASAVVVAEDVGETSRARIEQLLGETRWLDHLLRRLDEDDAEEYGGGRPLPSPERIRVDDLTAEVVTGMRLSTTHEVCFAGGEAWAHMDPVALWRAVRNVLDNACRVAEGRVDVRVEADQGWIAIQVDDDGPGFGATGAESRGAEPPRGRARRGLASLGLGIVHDLISGYGGSLEIRTCEMGGARVRMLLPAAPPPENPVGPPTVPGSPNVPGSLSAAGTPADPHGDDWRRHP</sequence>
<dbReference type="Gene3D" id="3.30.565.10">
    <property type="entry name" value="Histidine kinase-like ATPase, C-terminal domain"/>
    <property type="match status" value="1"/>
</dbReference>
<dbReference type="PANTHER" id="PTHR44936">
    <property type="entry name" value="SENSOR PROTEIN CREC"/>
    <property type="match status" value="1"/>
</dbReference>